<dbReference type="PROSITE" id="PS50887">
    <property type="entry name" value="GGDEF"/>
    <property type="match status" value="1"/>
</dbReference>
<dbReference type="CDD" id="cd01949">
    <property type="entry name" value="GGDEF"/>
    <property type="match status" value="1"/>
</dbReference>
<dbReference type="GO" id="GO:0052621">
    <property type="term" value="F:diguanylate cyclase activity"/>
    <property type="evidence" value="ECO:0007669"/>
    <property type="project" value="UniProtKB-EC"/>
</dbReference>
<organism evidence="6 7">
    <name type="scientific">Shewanella livingstonensis</name>
    <dbReference type="NCBI Taxonomy" id="150120"/>
    <lineage>
        <taxon>Bacteria</taxon>
        <taxon>Pseudomonadati</taxon>
        <taxon>Pseudomonadota</taxon>
        <taxon>Gammaproteobacteria</taxon>
        <taxon>Alteromonadales</taxon>
        <taxon>Shewanellaceae</taxon>
        <taxon>Shewanella</taxon>
    </lineage>
</organism>
<dbReference type="OrthoDB" id="6191081at2"/>
<name>A0A3G8LUB1_9GAMM</name>
<comment type="cofactor">
    <cofactor evidence="1">
        <name>Mg(2+)</name>
        <dbReference type="ChEBI" id="CHEBI:18420"/>
    </cofactor>
</comment>
<dbReference type="SMART" id="SM00267">
    <property type="entry name" value="GGDEF"/>
    <property type="match status" value="1"/>
</dbReference>
<dbReference type="InterPro" id="IPR043128">
    <property type="entry name" value="Rev_trsase/Diguanyl_cyclase"/>
</dbReference>
<dbReference type="PANTHER" id="PTHR45138:SF9">
    <property type="entry name" value="DIGUANYLATE CYCLASE DGCM-RELATED"/>
    <property type="match status" value="1"/>
</dbReference>
<evidence type="ECO:0000313" key="7">
    <source>
        <dbReference type="Proteomes" id="UP000278035"/>
    </source>
</evidence>
<dbReference type="InterPro" id="IPR019734">
    <property type="entry name" value="TPR_rpt"/>
</dbReference>
<sequence>MKKKLNFYFFIAIFIAIYFLPISVFAAYYDNVKADAIYKKIDLADYVDQIEGEKLLNEFKRIIAADDDIRQKLYVRLYCWNQPSTTDSELASAIKYAQQQLLIYSVPYPSAIHTDLLLCLGYYKQFSGQLDEALDDLSNAINNAYELEDPRLIADGRSIRGSMLSYQGNYSSALEDLITSQQLYENLNLTYWANDNLSELAASYRRFGDADTALKYQIKLEQVYLKANLLMEADSINNQIAFSLLELGRIDESTARFRQSLTFWKTQQDSVSIADAKTNIAGNLIKLNKIDEALVLLKQAEKELPASYDGPHSSLMLYLAQVYLAKNEFDKALEYSQLASIDFNRGGNQRGENENIYIKSDIYQAKGDIDNALKTLQKFIKIHMSLDKQNMSDRNSEMQARFDTNKIKTENEWLIQRDKDKEQQLQILQRNENMQIIIIILVAIILMIVSVFAYKQVVRKQLFRRLALTDELTKLANRRDTYSQGNYFLKSSQQSAKPFSIISFDADHFKIVNDTLGHDMGDKVLVKLAAISASMMRDTDVVGRVGGEEFLILLPNIDKTKAIEIANRLVDTIAKYDWSQISPRLHQTISAGVASYTNEVELSPLLLKADKALYCAKAAGRNCVKAE</sequence>
<feature type="transmembrane region" description="Helical" evidence="4">
    <location>
        <begin position="434"/>
        <end position="454"/>
    </location>
</feature>
<dbReference type="GO" id="GO:0043709">
    <property type="term" value="P:cell adhesion involved in single-species biofilm formation"/>
    <property type="evidence" value="ECO:0007669"/>
    <property type="project" value="TreeGrafter"/>
</dbReference>
<accession>A0A3G8LUB1</accession>
<keyword evidence="4" id="KW-0472">Membrane</keyword>
<dbReference type="InterPro" id="IPR029787">
    <property type="entry name" value="Nucleotide_cyclase"/>
</dbReference>
<evidence type="ECO:0000256" key="2">
    <source>
        <dbReference type="ARBA" id="ARBA00012528"/>
    </source>
</evidence>
<evidence type="ECO:0000313" key="6">
    <source>
        <dbReference type="EMBL" id="AZG72330.1"/>
    </source>
</evidence>
<dbReference type="PANTHER" id="PTHR45138">
    <property type="entry name" value="REGULATORY COMPONENTS OF SENSORY TRANSDUCTION SYSTEM"/>
    <property type="match status" value="1"/>
</dbReference>
<dbReference type="KEGG" id="slj:EGC82_05815"/>
<feature type="domain" description="GGDEF" evidence="5">
    <location>
        <begin position="497"/>
        <end position="627"/>
    </location>
</feature>
<comment type="catalytic activity">
    <reaction evidence="3">
        <text>2 GTP = 3',3'-c-di-GMP + 2 diphosphate</text>
        <dbReference type="Rhea" id="RHEA:24898"/>
        <dbReference type="ChEBI" id="CHEBI:33019"/>
        <dbReference type="ChEBI" id="CHEBI:37565"/>
        <dbReference type="ChEBI" id="CHEBI:58805"/>
        <dbReference type="EC" id="2.7.7.65"/>
    </reaction>
</comment>
<dbReference type="SUPFAM" id="SSF48452">
    <property type="entry name" value="TPR-like"/>
    <property type="match status" value="1"/>
</dbReference>
<evidence type="ECO:0000259" key="5">
    <source>
        <dbReference type="PROSITE" id="PS50887"/>
    </source>
</evidence>
<evidence type="ECO:0000256" key="3">
    <source>
        <dbReference type="ARBA" id="ARBA00034247"/>
    </source>
</evidence>
<protein>
    <recommendedName>
        <fullName evidence="2">diguanylate cyclase</fullName>
        <ecNumber evidence="2">2.7.7.65</ecNumber>
    </recommendedName>
</protein>
<dbReference type="GO" id="GO:1902201">
    <property type="term" value="P:negative regulation of bacterial-type flagellum-dependent cell motility"/>
    <property type="evidence" value="ECO:0007669"/>
    <property type="project" value="TreeGrafter"/>
</dbReference>
<dbReference type="Gene3D" id="1.25.40.10">
    <property type="entry name" value="Tetratricopeptide repeat domain"/>
    <property type="match status" value="2"/>
</dbReference>
<dbReference type="NCBIfam" id="TIGR00254">
    <property type="entry name" value="GGDEF"/>
    <property type="match status" value="1"/>
</dbReference>
<reference evidence="7" key="1">
    <citation type="submission" date="2018-11" db="EMBL/GenBank/DDBJ databases">
        <title>Shewanella sp. M2.</title>
        <authorList>
            <person name="Hwang Y.J."/>
            <person name="Hwang C.Y."/>
        </authorList>
    </citation>
    <scope>NUCLEOTIDE SEQUENCE [LARGE SCALE GENOMIC DNA]</scope>
    <source>
        <strain evidence="7">LMG 19866</strain>
    </source>
</reference>
<dbReference type="Pfam" id="PF00990">
    <property type="entry name" value="GGDEF"/>
    <property type="match status" value="1"/>
</dbReference>
<keyword evidence="7" id="KW-1185">Reference proteome</keyword>
<proteinExistence type="predicted"/>
<dbReference type="EC" id="2.7.7.65" evidence="2"/>
<dbReference type="InterPro" id="IPR050469">
    <property type="entry name" value="Diguanylate_Cyclase"/>
</dbReference>
<dbReference type="GO" id="GO:0005886">
    <property type="term" value="C:plasma membrane"/>
    <property type="evidence" value="ECO:0007669"/>
    <property type="project" value="TreeGrafter"/>
</dbReference>
<dbReference type="SUPFAM" id="SSF55073">
    <property type="entry name" value="Nucleotide cyclase"/>
    <property type="match status" value="1"/>
</dbReference>
<dbReference type="RefSeq" id="WP_124729923.1">
    <property type="nucleotide sequence ID" value="NZ_CBCSKC010000018.1"/>
</dbReference>
<evidence type="ECO:0000256" key="1">
    <source>
        <dbReference type="ARBA" id="ARBA00001946"/>
    </source>
</evidence>
<gene>
    <name evidence="6" type="ORF">EGC82_05815</name>
</gene>
<dbReference type="InterPro" id="IPR000160">
    <property type="entry name" value="GGDEF_dom"/>
</dbReference>
<dbReference type="EMBL" id="CP034015">
    <property type="protein sequence ID" value="AZG72330.1"/>
    <property type="molecule type" value="Genomic_DNA"/>
</dbReference>
<dbReference type="FunFam" id="3.30.70.270:FF:000001">
    <property type="entry name" value="Diguanylate cyclase domain protein"/>
    <property type="match status" value="1"/>
</dbReference>
<feature type="transmembrane region" description="Helical" evidence="4">
    <location>
        <begin position="7"/>
        <end position="29"/>
    </location>
</feature>
<dbReference type="SMART" id="SM00028">
    <property type="entry name" value="TPR"/>
    <property type="match status" value="3"/>
</dbReference>
<dbReference type="Proteomes" id="UP000278035">
    <property type="component" value="Chromosome"/>
</dbReference>
<dbReference type="AlphaFoldDB" id="A0A3G8LUB1"/>
<evidence type="ECO:0000256" key="4">
    <source>
        <dbReference type="SAM" id="Phobius"/>
    </source>
</evidence>
<dbReference type="Gene3D" id="3.30.70.270">
    <property type="match status" value="1"/>
</dbReference>
<keyword evidence="4" id="KW-1133">Transmembrane helix</keyword>
<keyword evidence="4" id="KW-0812">Transmembrane</keyword>
<dbReference type="InterPro" id="IPR011990">
    <property type="entry name" value="TPR-like_helical_dom_sf"/>
</dbReference>